<accession>A0ABP7N1N2</accession>
<keyword evidence="19" id="KW-1185">Reference proteome</keyword>
<keyword evidence="8 17" id="KW-0812">Transmembrane</keyword>
<comment type="catalytic activity">
    <reaction evidence="14">
        <text>a CDP-1,2-diacyl-sn-glycerol + sn-glycerol 3-phosphate = a 1,2-diacyl-sn-glycero-3-phospho-(1'-sn-glycero-3'-phosphate) + CMP + H(+)</text>
        <dbReference type="Rhea" id="RHEA:12593"/>
        <dbReference type="ChEBI" id="CHEBI:15378"/>
        <dbReference type="ChEBI" id="CHEBI:57597"/>
        <dbReference type="ChEBI" id="CHEBI:58332"/>
        <dbReference type="ChEBI" id="CHEBI:60110"/>
        <dbReference type="ChEBI" id="CHEBI:60377"/>
        <dbReference type="EC" id="2.7.8.5"/>
    </reaction>
</comment>
<proteinExistence type="inferred from homology"/>
<feature type="transmembrane region" description="Helical" evidence="17">
    <location>
        <begin position="31"/>
        <end position="51"/>
    </location>
</feature>
<dbReference type="PROSITE" id="PS00379">
    <property type="entry name" value="CDP_ALCOHOL_P_TRANSF"/>
    <property type="match status" value="1"/>
</dbReference>
<evidence type="ECO:0000313" key="18">
    <source>
        <dbReference type="EMBL" id="GAA3934313.1"/>
    </source>
</evidence>
<keyword evidence="7 16" id="KW-0808">Transferase</keyword>
<organism evidence="18 19">
    <name type="scientific">Litoribacillus peritrichatus</name>
    <dbReference type="NCBI Taxonomy" id="718191"/>
    <lineage>
        <taxon>Bacteria</taxon>
        <taxon>Pseudomonadati</taxon>
        <taxon>Pseudomonadota</taxon>
        <taxon>Gammaproteobacteria</taxon>
        <taxon>Oceanospirillales</taxon>
        <taxon>Oceanospirillaceae</taxon>
        <taxon>Litoribacillus</taxon>
    </lineage>
</organism>
<dbReference type="InterPro" id="IPR000462">
    <property type="entry name" value="CDP-OH_P_trans"/>
</dbReference>
<evidence type="ECO:0000256" key="4">
    <source>
        <dbReference type="ARBA" id="ARBA00013170"/>
    </source>
</evidence>
<evidence type="ECO:0000256" key="9">
    <source>
        <dbReference type="ARBA" id="ARBA00022989"/>
    </source>
</evidence>
<evidence type="ECO:0000256" key="8">
    <source>
        <dbReference type="ARBA" id="ARBA00022692"/>
    </source>
</evidence>
<name>A0ABP7N1N2_9GAMM</name>
<feature type="transmembrane region" description="Helical" evidence="17">
    <location>
        <begin position="6"/>
        <end position="24"/>
    </location>
</feature>
<keyword evidence="12" id="KW-0594">Phospholipid biosynthesis</keyword>
<keyword evidence="10" id="KW-0443">Lipid metabolism</keyword>
<evidence type="ECO:0000256" key="15">
    <source>
        <dbReference type="NCBIfam" id="TIGR00560"/>
    </source>
</evidence>
<dbReference type="Proteomes" id="UP001501565">
    <property type="component" value="Unassembled WGS sequence"/>
</dbReference>
<comment type="similarity">
    <text evidence="3 16">Belongs to the CDP-alcohol phosphatidyltransferase class-I family.</text>
</comment>
<comment type="pathway">
    <text evidence="2">Phospholipid metabolism; phosphatidylglycerol biosynthesis; phosphatidylglycerol from CDP-diacylglycerol: step 1/2.</text>
</comment>
<protein>
    <recommendedName>
        <fullName evidence="5 15">CDP-diacylglycerol--glycerol-3-phosphate 3-phosphatidyltransferase</fullName>
        <ecNumber evidence="4 15">2.7.8.5</ecNumber>
    </recommendedName>
</protein>
<evidence type="ECO:0000313" key="19">
    <source>
        <dbReference type="Proteomes" id="UP001501565"/>
    </source>
</evidence>
<sequence length="184" mass="20644">MNIPNILTSLRLVLIPVFVLIYLFPVDWRFIVSALIFMLAGFTDWLDGYLARKWNQSTPFGAFMDPVADKLMVVVALVLLVHSYGSLFITLTSAIIISREIVISALREWMAELGKRTSVAVSFIGKFKTMAQMGSITLLLADDPSQQGLFSLFGHISMFIAAALTIWSMFVYLRAAWPELKTTK</sequence>
<evidence type="ECO:0000256" key="12">
    <source>
        <dbReference type="ARBA" id="ARBA00023209"/>
    </source>
</evidence>
<evidence type="ECO:0000256" key="13">
    <source>
        <dbReference type="ARBA" id="ARBA00023264"/>
    </source>
</evidence>
<evidence type="ECO:0000256" key="6">
    <source>
        <dbReference type="ARBA" id="ARBA00022516"/>
    </source>
</evidence>
<dbReference type="Pfam" id="PF01066">
    <property type="entry name" value="CDP-OH_P_transf"/>
    <property type="match status" value="1"/>
</dbReference>
<evidence type="ECO:0000256" key="5">
    <source>
        <dbReference type="ARBA" id="ARBA00014944"/>
    </source>
</evidence>
<dbReference type="RefSeq" id="WP_344799754.1">
    <property type="nucleotide sequence ID" value="NZ_BAABBN010000012.1"/>
</dbReference>
<comment type="subcellular location">
    <subcellularLocation>
        <location evidence="1">Membrane</location>
        <topology evidence="1">Multi-pass membrane protein</topology>
    </subcellularLocation>
</comment>
<feature type="transmembrane region" description="Helical" evidence="17">
    <location>
        <begin position="71"/>
        <end position="97"/>
    </location>
</feature>
<evidence type="ECO:0000256" key="11">
    <source>
        <dbReference type="ARBA" id="ARBA00023136"/>
    </source>
</evidence>
<evidence type="ECO:0000256" key="2">
    <source>
        <dbReference type="ARBA" id="ARBA00005042"/>
    </source>
</evidence>
<dbReference type="PANTHER" id="PTHR14269:SF62">
    <property type="entry name" value="CDP-DIACYLGLYCEROL--GLYCEROL-3-PHOSPHATE 3-PHOSPHATIDYLTRANSFERASE 1, CHLOROPLASTIC"/>
    <property type="match status" value="1"/>
</dbReference>
<dbReference type="NCBIfam" id="TIGR00560">
    <property type="entry name" value="pgsA"/>
    <property type="match status" value="1"/>
</dbReference>
<gene>
    <name evidence="18" type="primary">pgsA</name>
    <name evidence="18" type="ORF">GCM10022277_33620</name>
</gene>
<dbReference type="EC" id="2.7.8.5" evidence="4 15"/>
<dbReference type="Gene3D" id="1.20.120.1760">
    <property type="match status" value="1"/>
</dbReference>
<keyword evidence="13" id="KW-1208">Phospholipid metabolism</keyword>
<dbReference type="PIRSF" id="PIRSF000847">
    <property type="entry name" value="Phos_ph_gly_syn"/>
    <property type="match status" value="1"/>
</dbReference>
<evidence type="ECO:0000256" key="16">
    <source>
        <dbReference type="RuleBase" id="RU003750"/>
    </source>
</evidence>
<keyword evidence="11 17" id="KW-0472">Membrane</keyword>
<keyword evidence="6" id="KW-0444">Lipid biosynthesis</keyword>
<dbReference type="InterPro" id="IPR048254">
    <property type="entry name" value="CDP_ALCOHOL_P_TRANSF_CS"/>
</dbReference>
<evidence type="ECO:0000256" key="1">
    <source>
        <dbReference type="ARBA" id="ARBA00004141"/>
    </source>
</evidence>
<reference evidence="19" key="1">
    <citation type="journal article" date="2019" name="Int. J. Syst. Evol. Microbiol.">
        <title>The Global Catalogue of Microorganisms (GCM) 10K type strain sequencing project: providing services to taxonomists for standard genome sequencing and annotation.</title>
        <authorList>
            <consortium name="The Broad Institute Genomics Platform"/>
            <consortium name="The Broad Institute Genome Sequencing Center for Infectious Disease"/>
            <person name="Wu L."/>
            <person name="Ma J."/>
        </authorList>
    </citation>
    <scope>NUCLEOTIDE SEQUENCE [LARGE SCALE GENOMIC DNA]</scope>
    <source>
        <strain evidence="19">JCM 17551</strain>
    </source>
</reference>
<evidence type="ECO:0000256" key="14">
    <source>
        <dbReference type="ARBA" id="ARBA00048586"/>
    </source>
</evidence>
<feature type="transmembrane region" description="Helical" evidence="17">
    <location>
        <begin position="152"/>
        <end position="173"/>
    </location>
</feature>
<evidence type="ECO:0000256" key="10">
    <source>
        <dbReference type="ARBA" id="ARBA00023098"/>
    </source>
</evidence>
<dbReference type="EMBL" id="BAABBN010000012">
    <property type="protein sequence ID" value="GAA3934313.1"/>
    <property type="molecule type" value="Genomic_DNA"/>
</dbReference>
<dbReference type="InterPro" id="IPR004570">
    <property type="entry name" value="Phosphatidylglycerol_P_synth"/>
</dbReference>
<keyword evidence="9 17" id="KW-1133">Transmembrane helix</keyword>
<evidence type="ECO:0000256" key="3">
    <source>
        <dbReference type="ARBA" id="ARBA00010441"/>
    </source>
</evidence>
<dbReference type="PANTHER" id="PTHR14269">
    <property type="entry name" value="CDP-DIACYLGLYCEROL--GLYCEROL-3-PHOSPHATE 3-PHOSPHATIDYLTRANSFERASE-RELATED"/>
    <property type="match status" value="1"/>
</dbReference>
<evidence type="ECO:0000256" key="7">
    <source>
        <dbReference type="ARBA" id="ARBA00022679"/>
    </source>
</evidence>
<evidence type="ECO:0000256" key="17">
    <source>
        <dbReference type="SAM" id="Phobius"/>
    </source>
</evidence>
<dbReference type="InterPro" id="IPR043130">
    <property type="entry name" value="CDP-OH_PTrfase_TM_dom"/>
</dbReference>
<dbReference type="InterPro" id="IPR050324">
    <property type="entry name" value="CDP-alcohol_PTase-I"/>
</dbReference>
<comment type="caution">
    <text evidence="18">The sequence shown here is derived from an EMBL/GenBank/DDBJ whole genome shotgun (WGS) entry which is preliminary data.</text>
</comment>